<dbReference type="HOGENOM" id="CLU_126007_0_0_9"/>
<accession>A4J3U9</accession>
<dbReference type="RefSeq" id="WP_011877578.1">
    <property type="nucleotide sequence ID" value="NC_009253.1"/>
</dbReference>
<dbReference type="eggNOG" id="COG3499">
    <property type="taxonomic scope" value="Bacteria"/>
</dbReference>
<evidence type="ECO:0000313" key="2">
    <source>
        <dbReference type="Proteomes" id="UP000001556"/>
    </source>
</evidence>
<dbReference type="STRING" id="349161.Dred_1218"/>
<evidence type="ECO:0008006" key="3">
    <source>
        <dbReference type="Google" id="ProtNLM"/>
    </source>
</evidence>
<dbReference type="Pfam" id="PF06995">
    <property type="entry name" value="Phage_P2_GpU"/>
    <property type="match status" value="1"/>
</dbReference>
<name>A4J3U9_DESRM</name>
<gene>
    <name evidence="1" type="ordered locus">Dred_1218</name>
</gene>
<protein>
    <recommendedName>
        <fullName evidence="3">Phage tail protein</fullName>
    </recommendedName>
</protein>
<sequence length="129" mass="14574">MIGVFGDVVFEVSSRRIRTFDDFSRSITSRWEDHNIVGRKPMPEFVGPTLDTVSFSMRFDAHFGVNPRSEMDKLLIMCRSGEAETLIIGGKPLGVYKWVITDVKQSWSVVDNKGNVIIGVVDVTLKEYT</sequence>
<dbReference type="InterPro" id="IPR009734">
    <property type="entry name" value="Myoviridae_GpU"/>
</dbReference>
<dbReference type="OrthoDB" id="9815316at2"/>
<evidence type="ECO:0000313" key="1">
    <source>
        <dbReference type="EMBL" id="ABO49752.1"/>
    </source>
</evidence>
<reference evidence="1 2" key="1">
    <citation type="submission" date="2007-03" db="EMBL/GenBank/DDBJ databases">
        <title>Complete sequence of Desulfotomaculum reducens MI-1.</title>
        <authorList>
            <consortium name="US DOE Joint Genome Institute"/>
            <person name="Copeland A."/>
            <person name="Lucas S."/>
            <person name="Lapidus A."/>
            <person name="Barry K."/>
            <person name="Detter J.C."/>
            <person name="Glavina del Rio T."/>
            <person name="Hammon N."/>
            <person name="Israni S."/>
            <person name="Dalin E."/>
            <person name="Tice H."/>
            <person name="Pitluck S."/>
            <person name="Sims D."/>
            <person name="Brettin T."/>
            <person name="Bruce D."/>
            <person name="Han C."/>
            <person name="Tapia R."/>
            <person name="Schmutz J."/>
            <person name="Larimer F."/>
            <person name="Land M."/>
            <person name="Hauser L."/>
            <person name="Kyrpides N."/>
            <person name="Kim E."/>
            <person name="Tebo B.M."/>
            <person name="Richardson P."/>
        </authorList>
    </citation>
    <scope>NUCLEOTIDE SEQUENCE [LARGE SCALE GENOMIC DNA]</scope>
    <source>
        <strain evidence="1 2">MI-1</strain>
    </source>
</reference>
<dbReference type="EMBL" id="CP000612">
    <property type="protein sequence ID" value="ABO49752.1"/>
    <property type="molecule type" value="Genomic_DNA"/>
</dbReference>
<keyword evidence="2" id="KW-1185">Reference proteome</keyword>
<organism evidence="1 2">
    <name type="scientific">Desulforamulus reducens (strain ATCC BAA-1160 / DSM 100696 / MI-1)</name>
    <name type="common">Desulfotomaculum reducens</name>
    <dbReference type="NCBI Taxonomy" id="349161"/>
    <lineage>
        <taxon>Bacteria</taxon>
        <taxon>Bacillati</taxon>
        <taxon>Bacillota</taxon>
        <taxon>Clostridia</taxon>
        <taxon>Eubacteriales</taxon>
        <taxon>Peptococcaceae</taxon>
        <taxon>Desulforamulus</taxon>
    </lineage>
</organism>
<dbReference type="AlphaFoldDB" id="A4J3U9"/>
<dbReference type="Proteomes" id="UP000001556">
    <property type="component" value="Chromosome"/>
</dbReference>
<dbReference type="KEGG" id="drm:Dred_1218"/>
<proteinExistence type="predicted"/>